<dbReference type="Pfam" id="PF13365">
    <property type="entry name" value="Trypsin_2"/>
    <property type="match status" value="1"/>
</dbReference>
<organism evidence="4 5">
    <name type="scientific">Blastopirellula marina</name>
    <dbReference type="NCBI Taxonomy" id="124"/>
    <lineage>
        <taxon>Bacteria</taxon>
        <taxon>Pseudomonadati</taxon>
        <taxon>Planctomycetota</taxon>
        <taxon>Planctomycetia</taxon>
        <taxon>Pirellulales</taxon>
        <taxon>Pirellulaceae</taxon>
        <taxon>Blastopirellula</taxon>
    </lineage>
</organism>
<dbReference type="Gene3D" id="1.25.40.10">
    <property type="entry name" value="Tetratricopeptide repeat domain"/>
    <property type="match status" value="1"/>
</dbReference>
<dbReference type="SUPFAM" id="SSF50494">
    <property type="entry name" value="Trypsin-like serine proteases"/>
    <property type="match status" value="1"/>
</dbReference>
<evidence type="ECO:0000256" key="2">
    <source>
        <dbReference type="ARBA" id="ARBA00022801"/>
    </source>
</evidence>
<accession>A0A2S8G068</accession>
<evidence type="ECO:0000256" key="1">
    <source>
        <dbReference type="ARBA" id="ARBA00022670"/>
    </source>
</evidence>
<protein>
    <recommendedName>
        <fullName evidence="6">Serine protease</fullName>
    </recommendedName>
</protein>
<dbReference type="InterPro" id="IPR051201">
    <property type="entry name" value="Chloro_Bact_Ser_Proteases"/>
</dbReference>
<dbReference type="PRINTS" id="PR00834">
    <property type="entry name" value="PROTEASES2C"/>
</dbReference>
<comment type="caution">
    <text evidence="4">The sequence shown here is derived from an EMBL/GenBank/DDBJ whole genome shotgun (WGS) entry which is preliminary data.</text>
</comment>
<dbReference type="InterPro" id="IPR009003">
    <property type="entry name" value="Peptidase_S1_PA"/>
</dbReference>
<proteinExistence type="predicted"/>
<evidence type="ECO:0000313" key="5">
    <source>
        <dbReference type="Proteomes" id="UP000238322"/>
    </source>
</evidence>
<reference evidence="4 5" key="1">
    <citation type="submission" date="2018-02" db="EMBL/GenBank/DDBJ databases">
        <title>Comparative genomes isolates from brazilian mangrove.</title>
        <authorList>
            <person name="Araujo J.E."/>
            <person name="Taketani R.G."/>
            <person name="Silva M.C.P."/>
            <person name="Loureco M.V."/>
            <person name="Andreote F.D."/>
        </authorList>
    </citation>
    <scope>NUCLEOTIDE SEQUENCE [LARGE SCALE GENOMIC DNA]</scope>
    <source>
        <strain evidence="4 5">Hex-1 MGV</strain>
    </source>
</reference>
<evidence type="ECO:0008006" key="6">
    <source>
        <dbReference type="Google" id="ProtNLM"/>
    </source>
</evidence>
<keyword evidence="2" id="KW-0378">Hydrolase</keyword>
<sequence>MCSWEEMMQRKIELLAFLSLFLLAPAVVAQEDAVTVFQQVSPSVVRLHNAASTGTGVVLTKQGIILTNAHVVSNPLPFECTAEVMKDGKRQTVIFKKVKVTKVHKELDLALVQIDPAEHNAILGPCRLSRQKAVTGQRLYAIGNPATESNITLNKTITEGLLSGVDRDIEGAKYYQISAAINPGNSGGPLSDRTGAVVGIVTLKLSDVDNVGFAIPLFDIQMADFEPYTRKTIDADRAVALLKKAEKLMEQVRLQSNKENRGEAEQSLEMLLLRAILFQNCEEAALYDPNNEEVFNQLGLLCFLGQSFPAAQAYMLESIRLQPFGQSRPYEILYKSMIKQDREENSVVVRMETLAKFSNAAIFWDELGIFLIVKGYAKEGVYCFLHGAVVAKQRGDRASEQRLLGHLKQYATLLSQSERESLIMPDSEVWGNVHKIMQCNTKALQAGEGAVTAEFASLMEDEIGAKLKPSTQRVRFFSLLPPAEEQLADARIALLKGSFDTAIELAEKATQLSNEKKIARGALLVRAGSLQSQGFKVAVQPGKRVAANVYFHGAAKAYRELRDQYGPLSNKERDAISLAIYNEACAYGVENNSTKALESLREAFQSGYRDVQAAANDTDFASLKDMAEFQSLIREFQR</sequence>
<evidence type="ECO:0000313" key="4">
    <source>
        <dbReference type="EMBL" id="PQO37661.1"/>
    </source>
</evidence>
<dbReference type="SUPFAM" id="SSF48452">
    <property type="entry name" value="TPR-like"/>
    <property type="match status" value="1"/>
</dbReference>
<feature type="signal peptide" evidence="3">
    <location>
        <begin position="1"/>
        <end position="29"/>
    </location>
</feature>
<evidence type="ECO:0000256" key="3">
    <source>
        <dbReference type="SAM" id="SignalP"/>
    </source>
</evidence>
<keyword evidence="1" id="KW-0645">Protease</keyword>
<dbReference type="OrthoDB" id="9766361at2"/>
<dbReference type="Proteomes" id="UP000238322">
    <property type="component" value="Unassembled WGS sequence"/>
</dbReference>
<dbReference type="RefSeq" id="WP_105328910.1">
    <property type="nucleotide sequence ID" value="NZ_PUHY01000005.1"/>
</dbReference>
<dbReference type="PANTHER" id="PTHR43343:SF3">
    <property type="entry name" value="PROTEASE DO-LIKE 8, CHLOROPLASTIC"/>
    <property type="match status" value="1"/>
</dbReference>
<dbReference type="InterPro" id="IPR011990">
    <property type="entry name" value="TPR-like_helical_dom_sf"/>
</dbReference>
<dbReference type="PANTHER" id="PTHR43343">
    <property type="entry name" value="PEPTIDASE S12"/>
    <property type="match status" value="1"/>
</dbReference>
<gene>
    <name evidence="4" type="ORF">C5Y83_06865</name>
</gene>
<dbReference type="AlphaFoldDB" id="A0A2S8G068"/>
<dbReference type="Gene3D" id="2.40.10.120">
    <property type="match status" value="1"/>
</dbReference>
<dbReference type="InterPro" id="IPR001940">
    <property type="entry name" value="Peptidase_S1C"/>
</dbReference>
<feature type="chain" id="PRO_5015529202" description="Serine protease" evidence="3">
    <location>
        <begin position="30"/>
        <end position="638"/>
    </location>
</feature>
<keyword evidence="3" id="KW-0732">Signal</keyword>
<dbReference type="EMBL" id="PUHY01000005">
    <property type="protein sequence ID" value="PQO37661.1"/>
    <property type="molecule type" value="Genomic_DNA"/>
</dbReference>
<dbReference type="GO" id="GO:0006508">
    <property type="term" value="P:proteolysis"/>
    <property type="evidence" value="ECO:0007669"/>
    <property type="project" value="UniProtKB-KW"/>
</dbReference>
<name>A0A2S8G068_9BACT</name>
<dbReference type="NCBIfam" id="NF047558">
    <property type="entry name" value="TPR_END_plus"/>
    <property type="match status" value="1"/>
</dbReference>
<dbReference type="GO" id="GO:0004252">
    <property type="term" value="F:serine-type endopeptidase activity"/>
    <property type="evidence" value="ECO:0007669"/>
    <property type="project" value="InterPro"/>
</dbReference>